<dbReference type="SUPFAM" id="SSF53244">
    <property type="entry name" value="MurD-like peptide ligases, peptide-binding domain"/>
    <property type="match status" value="1"/>
</dbReference>
<keyword evidence="7" id="KW-0547">Nucleotide-binding</keyword>
<feature type="non-terminal residue" evidence="13">
    <location>
        <position position="1"/>
    </location>
</feature>
<proteinExistence type="inferred from homology"/>
<evidence type="ECO:0000256" key="6">
    <source>
        <dbReference type="ARBA" id="ARBA00022723"/>
    </source>
</evidence>
<dbReference type="GO" id="GO:0005829">
    <property type="term" value="C:cytosol"/>
    <property type="evidence" value="ECO:0007669"/>
    <property type="project" value="TreeGrafter"/>
</dbReference>
<dbReference type="GO" id="GO:0006730">
    <property type="term" value="P:one-carbon metabolic process"/>
    <property type="evidence" value="ECO:0007669"/>
    <property type="project" value="UniProtKB-KW"/>
</dbReference>
<dbReference type="InterPro" id="IPR036565">
    <property type="entry name" value="Mur-like_cat_sf"/>
</dbReference>
<dbReference type="PANTHER" id="PTHR11136">
    <property type="entry name" value="FOLYLPOLYGLUTAMATE SYNTHASE-RELATED"/>
    <property type="match status" value="1"/>
</dbReference>
<dbReference type="UniPathway" id="UPA00850"/>
<keyword evidence="8" id="KW-0067">ATP-binding</keyword>
<dbReference type="GO" id="GO:0005524">
    <property type="term" value="F:ATP binding"/>
    <property type="evidence" value="ECO:0007669"/>
    <property type="project" value="UniProtKB-KW"/>
</dbReference>
<accession>A0A0B7K9I8</accession>
<protein>
    <recommendedName>
        <fullName evidence="3">tetrahydrofolate synthase</fullName>
        <ecNumber evidence="3">6.3.2.17</ecNumber>
    </recommendedName>
    <alternativeName>
        <fullName evidence="11">Folylpoly-gamma-glutamate synthetase</fullName>
    </alternativeName>
    <alternativeName>
        <fullName evidence="10">Tetrahydrofolylpolyglutamate synthase</fullName>
    </alternativeName>
</protein>
<dbReference type="PANTHER" id="PTHR11136:SF5">
    <property type="entry name" value="FOLYLPOLYGLUTAMATE SYNTHASE, MITOCHONDRIAL"/>
    <property type="match status" value="1"/>
</dbReference>
<evidence type="ECO:0000256" key="10">
    <source>
        <dbReference type="ARBA" id="ARBA00030592"/>
    </source>
</evidence>
<evidence type="ECO:0000256" key="2">
    <source>
        <dbReference type="ARBA" id="ARBA00008276"/>
    </source>
</evidence>
<keyword evidence="5" id="KW-0436">Ligase</keyword>
<keyword evidence="9" id="KW-0460">Magnesium</keyword>
<dbReference type="GO" id="GO:0004326">
    <property type="term" value="F:tetrahydrofolylpolyglutamate synthase activity"/>
    <property type="evidence" value="ECO:0007669"/>
    <property type="project" value="UniProtKB-EC"/>
</dbReference>
<evidence type="ECO:0000313" key="13">
    <source>
        <dbReference type="EMBL" id="CEO52192.1"/>
    </source>
</evidence>
<evidence type="ECO:0000256" key="1">
    <source>
        <dbReference type="ARBA" id="ARBA00005150"/>
    </source>
</evidence>
<organism evidence="13">
    <name type="scientific">Bionectria ochroleuca</name>
    <name type="common">Gliocladium roseum</name>
    <dbReference type="NCBI Taxonomy" id="29856"/>
    <lineage>
        <taxon>Eukaryota</taxon>
        <taxon>Fungi</taxon>
        <taxon>Dikarya</taxon>
        <taxon>Ascomycota</taxon>
        <taxon>Pezizomycotina</taxon>
        <taxon>Sordariomycetes</taxon>
        <taxon>Hypocreomycetidae</taxon>
        <taxon>Hypocreales</taxon>
        <taxon>Bionectriaceae</taxon>
        <taxon>Clonostachys</taxon>
    </lineage>
</organism>
<evidence type="ECO:0000256" key="8">
    <source>
        <dbReference type="ARBA" id="ARBA00022840"/>
    </source>
</evidence>
<gene>
    <name evidence="13" type="ORF">BN869_000008250_1</name>
</gene>
<keyword evidence="4" id="KW-0554">One-carbon metabolism</keyword>
<comment type="pathway">
    <text evidence="1">Cofactor biosynthesis; tetrahydrofolylpolyglutamate biosynthesis.</text>
</comment>
<dbReference type="InterPro" id="IPR001645">
    <property type="entry name" value="Folylpolyglutamate_synth"/>
</dbReference>
<dbReference type="GO" id="GO:0046872">
    <property type="term" value="F:metal ion binding"/>
    <property type="evidence" value="ECO:0007669"/>
    <property type="project" value="UniProtKB-KW"/>
</dbReference>
<evidence type="ECO:0000256" key="11">
    <source>
        <dbReference type="ARBA" id="ARBA00030876"/>
    </source>
</evidence>
<reference evidence="13" key="1">
    <citation type="submission" date="2015-01" db="EMBL/GenBank/DDBJ databases">
        <authorList>
            <person name="Durling Mikael"/>
        </authorList>
    </citation>
    <scope>NUCLEOTIDE SEQUENCE</scope>
</reference>
<evidence type="ECO:0000256" key="7">
    <source>
        <dbReference type="ARBA" id="ARBA00022741"/>
    </source>
</evidence>
<dbReference type="Gene3D" id="3.90.190.20">
    <property type="entry name" value="Mur ligase, C-terminal domain"/>
    <property type="match status" value="1"/>
</dbReference>
<dbReference type="InterPro" id="IPR036615">
    <property type="entry name" value="Mur_ligase_C_dom_sf"/>
</dbReference>
<dbReference type="AlphaFoldDB" id="A0A0B7K9I8"/>
<evidence type="ECO:0000256" key="3">
    <source>
        <dbReference type="ARBA" id="ARBA00013025"/>
    </source>
</evidence>
<sequence>ILTYFSVIVARLSLAERASSQERKIYIVKPASRSIILRRLFTSIMARTFADAVKVLRRRQSSKTTQMPISHLSEELPFVPHLQVQGKPHLEGMAGWLEQLGHEDAINRLTFIHVAGSKGKGSTCAYIDSLLRAHSKRTGYPAKTGLYTSPHLIDETERIRISGHPISHDLFAKYAWEVIDALSMNPEQMPSGDNGPGFLQSMFLISLHAFVAEKVDVAVIEVHTGGRFCATNFIQHPAITAITTLLLDHTPELGNDIESVTWHKAGIFKKGASAFSTNQVPEAMKVLEDEARKEQVNLEVVGTLDNLRNVSGFNSAVQRQNFSLAWRVCTALLSPQRQHLNDEVIHTAVAQVDWPGRFQVLSRKGISWYLDVAHSAPCIDEPVKWYKRSSQTRDNITRIVMFAHIANPRRRDGAKLLTQLVEAIQCISIVPDYVFLTKDKTEDVPALLEKYKAICDGALTSQVEIEPSVQQVLDRIEAIEQQSQNVHVLVTGSVFLVGDVLRLLDYKIN</sequence>
<evidence type="ECO:0000256" key="9">
    <source>
        <dbReference type="ARBA" id="ARBA00022842"/>
    </source>
</evidence>
<dbReference type="NCBIfam" id="TIGR01499">
    <property type="entry name" value="folC"/>
    <property type="match status" value="1"/>
</dbReference>
<comment type="similarity">
    <text evidence="2">Belongs to the folylpolyglutamate synthase family.</text>
</comment>
<comment type="catalytic activity">
    <reaction evidence="12">
        <text>(6S)-5,6,7,8-tetrahydrofolyl-(gamma-L-Glu)(n) + L-glutamate + ATP = (6S)-5,6,7,8-tetrahydrofolyl-(gamma-L-Glu)(n+1) + ADP + phosphate + H(+)</text>
        <dbReference type="Rhea" id="RHEA:10580"/>
        <dbReference type="Rhea" id="RHEA-COMP:14738"/>
        <dbReference type="Rhea" id="RHEA-COMP:14740"/>
        <dbReference type="ChEBI" id="CHEBI:15378"/>
        <dbReference type="ChEBI" id="CHEBI:29985"/>
        <dbReference type="ChEBI" id="CHEBI:30616"/>
        <dbReference type="ChEBI" id="CHEBI:43474"/>
        <dbReference type="ChEBI" id="CHEBI:141005"/>
        <dbReference type="ChEBI" id="CHEBI:456216"/>
        <dbReference type="EC" id="6.3.2.17"/>
    </reaction>
</comment>
<dbReference type="EC" id="6.3.2.17" evidence="3"/>
<name>A0A0B7K9I8_BIOOC</name>
<evidence type="ECO:0000256" key="5">
    <source>
        <dbReference type="ARBA" id="ARBA00022598"/>
    </source>
</evidence>
<dbReference type="GO" id="GO:0005739">
    <property type="term" value="C:mitochondrion"/>
    <property type="evidence" value="ECO:0007669"/>
    <property type="project" value="TreeGrafter"/>
</dbReference>
<dbReference type="SUPFAM" id="SSF53623">
    <property type="entry name" value="MurD-like peptide ligases, catalytic domain"/>
    <property type="match status" value="1"/>
</dbReference>
<evidence type="ECO:0000256" key="4">
    <source>
        <dbReference type="ARBA" id="ARBA00022563"/>
    </source>
</evidence>
<evidence type="ECO:0000256" key="12">
    <source>
        <dbReference type="ARBA" id="ARBA00047493"/>
    </source>
</evidence>
<keyword evidence="6" id="KW-0479">Metal-binding</keyword>
<dbReference type="Gene3D" id="3.40.1190.10">
    <property type="entry name" value="Mur-like, catalytic domain"/>
    <property type="match status" value="1"/>
</dbReference>
<dbReference type="EMBL" id="CDPU01000027">
    <property type="protein sequence ID" value="CEO52192.1"/>
    <property type="molecule type" value="Genomic_DNA"/>
</dbReference>